<dbReference type="InterPro" id="IPR000306">
    <property type="entry name" value="Znf_FYVE"/>
</dbReference>
<evidence type="ECO:0000313" key="9">
    <source>
        <dbReference type="Proteomes" id="UP001162480"/>
    </source>
</evidence>
<dbReference type="InterPro" id="IPR052727">
    <property type="entry name" value="Rab4/Rab5_effector"/>
</dbReference>
<dbReference type="Pfam" id="PF01363">
    <property type="entry name" value="FYVE"/>
    <property type="match status" value="1"/>
</dbReference>
<dbReference type="AlphaFoldDB" id="A0AA36AQA8"/>
<dbReference type="Gene3D" id="6.10.250.540">
    <property type="match status" value="1"/>
</dbReference>
<keyword evidence="2 4" id="KW-0863">Zinc-finger</keyword>
<sequence length="637" mass="73081">MAVKAPPETRLELPDISKIWLKSNSQAIEVYLCPDDVKKDVKHTPATEGHNSSSSISEEQLSEDSTSCDSFKTQVSLKNALLEEQDISPDANINLLQQTEDQNLDSTLTHLEPPIYMEDYMFNLNDGEGITDFFGGGVYHRDILIFLKMTSTDIREGFICPICLKDYSSVTQLQTHFEDAHTTEEKAVSQQLKGLFEKAKKRLLGDMLGEKEDSFDDREQSSTNALIPGLYPFFWEPQEVGISRSHTETFKAIRDARVDRFVIETNKLLIRLDKLISPEAPTDPNKRKVFEKTVVPWVNDADVPMCPSCARTFIVTRRRHHCRLCGGIVCDRCSHFMSFSFAKKLTDPAFNFQKESGFLKRSGSDTSLNSMFSAEGEQHIRTCLDCRRLLERRDSLVEQRNLKPVIVQLYEKLRTCIEEAEQQLPRFLPMVESLSNGESTYSLNEANQLRCQLLKLYEYIDIISKKILTLGVNNETSPPLRQLYLQRAIRTFSSNFLKENLSGIQQLPSQEEYEKMKNSHTVEMQQKFALERKEAMLAQEQQKSSDSSTSSFSQHRQHHSPSQEEASRTETNGNIGKGWKPSEISSYSQNTNDPMLQQIEIIRGYIKQAKQAQKFDEVEMLEQNLQELQLEYNKQNK</sequence>
<feature type="domain" description="FYVE-type" evidence="7">
    <location>
        <begin position="300"/>
        <end position="391"/>
    </location>
</feature>
<dbReference type="SUPFAM" id="SSF57903">
    <property type="entry name" value="FYVE/PHD zinc finger"/>
    <property type="match status" value="1"/>
</dbReference>
<dbReference type="Gene3D" id="4.10.860.20">
    <property type="entry name" value="Rabenosyn, Rab binding domain"/>
    <property type="match status" value="1"/>
</dbReference>
<dbReference type="PANTHER" id="PTHR13510">
    <property type="entry name" value="FYVE-FINGER-CONTAINING RAB5 EFFECTOR PROTEIN RABENOSYN-5-RELATED"/>
    <property type="match status" value="1"/>
</dbReference>
<proteinExistence type="predicted"/>
<evidence type="ECO:0000259" key="6">
    <source>
        <dbReference type="PROSITE" id="PS50157"/>
    </source>
</evidence>
<dbReference type="InterPro" id="IPR013087">
    <property type="entry name" value="Znf_C2H2_type"/>
</dbReference>
<evidence type="ECO:0000259" key="7">
    <source>
        <dbReference type="PROSITE" id="PS50178"/>
    </source>
</evidence>
<gene>
    <name evidence="8" type="ORF">OCTVUL_1B012495</name>
</gene>
<keyword evidence="1" id="KW-0479">Metal-binding</keyword>
<dbReference type="PROSITE" id="PS00028">
    <property type="entry name" value="ZINC_FINGER_C2H2_1"/>
    <property type="match status" value="1"/>
</dbReference>
<evidence type="ECO:0000256" key="1">
    <source>
        <dbReference type="ARBA" id="ARBA00022723"/>
    </source>
</evidence>
<protein>
    <submittedName>
        <fullName evidence="8">Rabenosynrabenosyn-5-like</fullName>
    </submittedName>
</protein>
<dbReference type="Gene3D" id="3.30.40.10">
    <property type="entry name" value="Zinc/RING finger domain, C3HC4 (zinc finger)"/>
    <property type="match status" value="1"/>
</dbReference>
<evidence type="ECO:0000256" key="2">
    <source>
        <dbReference type="ARBA" id="ARBA00022771"/>
    </source>
</evidence>
<dbReference type="SMART" id="SM00064">
    <property type="entry name" value="FYVE"/>
    <property type="match status" value="1"/>
</dbReference>
<reference evidence="8" key="1">
    <citation type="submission" date="2023-08" db="EMBL/GenBank/DDBJ databases">
        <authorList>
            <person name="Alioto T."/>
            <person name="Alioto T."/>
            <person name="Gomez Garrido J."/>
        </authorList>
    </citation>
    <scope>NUCLEOTIDE SEQUENCE</scope>
</reference>
<evidence type="ECO:0000256" key="5">
    <source>
        <dbReference type="SAM" id="MobiDB-lite"/>
    </source>
</evidence>
<dbReference type="SUPFAM" id="SSF140125">
    <property type="entry name" value="Rabenosyn-5 Rab-binding domain-like"/>
    <property type="match status" value="1"/>
</dbReference>
<feature type="domain" description="C2H2-type" evidence="6">
    <location>
        <begin position="158"/>
        <end position="186"/>
    </location>
</feature>
<dbReference type="PANTHER" id="PTHR13510:SF44">
    <property type="entry name" value="RABENOSYN-5"/>
    <property type="match status" value="1"/>
</dbReference>
<evidence type="ECO:0000256" key="3">
    <source>
        <dbReference type="ARBA" id="ARBA00022833"/>
    </source>
</evidence>
<dbReference type="CDD" id="cd15716">
    <property type="entry name" value="FYVE_RBNS5"/>
    <property type="match status" value="1"/>
</dbReference>
<dbReference type="PROSITE" id="PS50157">
    <property type="entry name" value="ZINC_FINGER_C2H2_2"/>
    <property type="match status" value="1"/>
</dbReference>
<dbReference type="GO" id="GO:0008270">
    <property type="term" value="F:zinc ion binding"/>
    <property type="evidence" value="ECO:0007669"/>
    <property type="project" value="UniProtKB-KW"/>
</dbReference>
<keyword evidence="3" id="KW-0862">Zinc</keyword>
<feature type="region of interest" description="Disordered" evidence="5">
    <location>
        <begin position="42"/>
        <end position="65"/>
    </location>
</feature>
<dbReference type="InterPro" id="IPR013083">
    <property type="entry name" value="Znf_RING/FYVE/PHD"/>
</dbReference>
<dbReference type="PROSITE" id="PS50178">
    <property type="entry name" value="ZF_FYVE"/>
    <property type="match status" value="1"/>
</dbReference>
<organism evidence="8 9">
    <name type="scientific">Octopus vulgaris</name>
    <name type="common">Common octopus</name>
    <dbReference type="NCBI Taxonomy" id="6645"/>
    <lineage>
        <taxon>Eukaryota</taxon>
        <taxon>Metazoa</taxon>
        <taxon>Spiralia</taxon>
        <taxon>Lophotrochozoa</taxon>
        <taxon>Mollusca</taxon>
        <taxon>Cephalopoda</taxon>
        <taxon>Coleoidea</taxon>
        <taxon>Octopodiformes</taxon>
        <taxon>Octopoda</taxon>
        <taxon>Incirrata</taxon>
        <taxon>Octopodidae</taxon>
        <taxon>Octopus</taxon>
    </lineage>
</organism>
<dbReference type="InterPro" id="IPR011011">
    <property type="entry name" value="Znf_FYVE_PHD"/>
</dbReference>
<dbReference type="EMBL" id="OX597816">
    <property type="protein sequence ID" value="CAI9719621.1"/>
    <property type="molecule type" value="Genomic_DNA"/>
</dbReference>
<dbReference type="InterPro" id="IPR036531">
    <property type="entry name" value="Rbsn_Rab-bd_sf"/>
</dbReference>
<feature type="compositionally biased region" description="Low complexity" evidence="5">
    <location>
        <begin position="52"/>
        <end position="65"/>
    </location>
</feature>
<dbReference type="InterPro" id="IPR021565">
    <property type="entry name" value="Rbsn_Rab-bd"/>
</dbReference>
<feature type="region of interest" description="Disordered" evidence="5">
    <location>
        <begin position="536"/>
        <end position="590"/>
    </location>
</feature>
<evidence type="ECO:0000313" key="8">
    <source>
        <dbReference type="EMBL" id="CAI9719621.1"/>
    </source>
</evidence>
<name>A0AA36AQA8_OCTVU</name>
<feature type="compositionally biased region" description="Low complexity" evidence="5">
    <location>
        <begin position="539"/>
        <end position="554"/>
    </location>
</feature>
<evidence type="ECO:0000256" key="4">
    <source>
        <dbReference type="PROSITE-ProRule" id="PRU00042"/>
    </source>
</evidence>
<dbReference type="Proteomes" id="UP001162480">
    <property type="component" value="Chromosome 3"/>
</dbReference>
<keyword evidence="9" id="KW-1185">Reference proteome</keyword>
<accession>A0AA36AQA8</accession>
<dbReference type="InterPro" id="IPR017455">
    <property type="entry name" value="Znf_FYVE-rel"/>
</dbReference>
<dbReference type="Pfam" id="PF11464">
    <property type="entry name" value="Rbsn"/>
    <property type="match status" value="1"/>
</dbReference>